<keyword evidence="4 7" id="KW-0233">DNA recombination</keyword>
<evidence type="ECO:0000256" key="8">
    <source>
        <dbReference type="SAM" id="MobiDB-lite"/>
    </source>
</evidence>
<feature type="region of interest" description="Disordered" evidence="8">
    <location>
        <begin position="308"/>
        <end position="327"/>
    </location>
</feature>
<dbReference type="PANTHER" id="PTHR16140">
    <property type="entry name" value="NON-STRUCTURAL MAINTENANCE OF CHROMOSOMES ELEMENT 4"/>
    <property type="match status" value="1"/>
</dbReference>
<protein>
    <recommendedName>
        <fullName evidence="7">Non-structural maintenance of chromosomes element 4</fullName>
    </recommendedName>
</protein>
<comment type="similarity">
    <text evidence="2 7">Belongs to the NSE4 family.</text>
</comment>
<dbReference type="AlphaFoldDB" id="A0AAN9BQA6"/>
<evidence type="ECO:0000259" key="9">
    <source>
        <dbReference type="Pfam" id="PF08743"/>
    </source>
</evidence>
<dbReference type="EMBL" id="JBAMIC010000003">
    <property type="protein sequence ID" value="KAK7110168.1"/>
    <property type="molecule type" value="Genomic_DNA"/>
</dbReference>
<evidence type="ECO:0000256" key="3">
    <source>
        <dbReference type="ARBA" id="ARBA00022763"/>
    </source>
</evidence>
<evidence type="ECO:0000256" key="7">
    <source>
        <dbReference type="RuleBase" id="RU365071"/>
    </source>
</evidence>
<evidence type="ECO:0000256" key="6">
    <source>
        <dbReference type="ARBA" id="ARBA00023242"/>
    </source>
</evidence>
<dbReference type="Pfam" id="PF08743">
    <property type="entry name" value="Nse4_C"/>
    <property type="match status" value="1"/>
</dbReference>
<evidence type="ECO:0000256" key="5">
    <source>
        <dbReference type="ARBA" id="ARBA00023204"/>
    </source>
</evidence>
<keyword evidence="6 7" id="KW-0539">Nucleus</keyword>
<proteinExistence type="inferred from homology"/>
<feature type="domain" description="Non-structural maintenance of chromosome element 4 C-terminal" evidence="9">
    <location>
        <begin position="217"/>
        <end position="305"/>
    </location>
</feature>
<dbReference type="GO" id="GO:0005634">
    <property type="term" value="C:nucleus"/>
    <property type="evidence" value="ECO:0007669"/>
    <property type="project" value="UniProtKB-SubCell"/>
</dbReference>
<reference evidence="10 11" key="1">
    <citation type="submission" date="2024-02" db="EMBL/GenBank/DDBJ databases">
        <title>Chromosome-scale genome assembly of the rough periwinkle Littorina saxatilis.</title>
        <authorList>
            <person name="De Jode A."/>
            <person name="Faria R."/>
            <person name="Formenti G."/>
            <person name="Sims Y."/>
            <person name="Smith T.P."/>
            <person name="Tracey A."/>
            <person name="Wood J.M.D."/>
            <person name="Zagrodzka Z.B."/>
            <person name="Johannesson K."/>
            <person name="Butlin R.K."/>
            <person name="Leder E.H."/>
        </authorList>
    </citation>
    <scope>NUCLEOTIDE SEQUENCE [LARGE SCALE GENOMIC DNA]</scope>
    <source>
        <strain evidence="10">Snail1</strain>
        <tissue evidence="10">Muscle</tissue>
    </source>
</reference>
<dbReference type="GO" id="GO:0006310">
    <property type="term" value="P:DNA recombination"/>
    <property type="evidence" value="ECO:0007669"/>
    <property type="project" value="UniProtKB-UniRule"/>
</dbReference>
<accession>A0AAN9BQA6</accession>
<keyword evidence="3 7" id="KW-0227">DNA damage</keyword>
<dbReference type="GO" id="GO:0006281">
    <property type="term" value="P:DNA repair"/>
    <property type="evidence" value="ECO:0007669"/>
    <property type="project" value="UniProtKB-UniRule"/>
</dbReference>
<gene>
    <name evidence="10" type="ORF">V1264_014091</name>
</gene>
<dbReference type="Proteomes" id="UP001374579">
    <property type="component" value="Unassembled WGS sequence"/>
</dbReference>
<keyword evidence="11" id="KW-1185">Reference proteome</keyword>
<evidence type="ECO:0000256" key="2">
    <source>
        <dbReference type="ARBA" id="ARBA00008997"/>
    </source>
</evidence>
<organism evidence="10 11">
    <name type="scientific">Littorina saxatilis</name>
    <dbReference type="NCBI Taxonomy" id="31220"/>
    <lineage>
        <taxon>Eukaryota</taxon>
        <taxon>Metazoa</taxon>
        <taxon>Spiralia</taxon>
        <taxon>Lophotrochozoa</taxon>
        <taxon>Mollusca</taxon>
        <taxon>Gastropoda</taxon>
        <taxon>Caenogastropoda</taxon>
        <taxon>Littorinimorpha</taxon>
        <taxon>Littorinoidea</taxon>
        <taxon>Littorinidae</taxon>
        <taxon>Littorina</taxon>
    </lineage>
</organism>
<keyword evidence="5 7" id="KW-0234">DNA repair</keyword>
<evidence type="ECO:0000313" key="11">
    <source>
        <dbReference type="Proteomes" id="UP001374579"/>
    </source>
</evidence>
<dbReference type="InterPro" id="IPR014854">
    <property type="entry name" value="Nse4_C"/>
</dbReference>
<comment type="subunit">
    <text evidence="7">Component of the SMC5-SMC6 complex.</text>
</comment>
<name>A0AAN9BQA6_9CAEN</name>
<dbReference type="GO" id="GO:0030915">
    <property type="term" value="C:Smc5-Smc6 complex"/>
    <property type="evidence" value="ECO:0007669"/>
    <property type="project" value="UniProtKB-UniRule"/>
</dbReference>
<evidence type="ECO:0000256" key="4">
    <source>
        <dbReference type="ARBA" id="ARBA00023172"/>
    </source>
</evidence>
<evidence type="ECO:0000313" key="10">
    <source>
        <dbReference type="EMBL" id="KAK7110168.1"/>
    </source>
</evidence>
<feature type="region of interest" description="Disordered" evidence="8">
    <location>
        <begin position="1"/>
        <end position="23"/>
    </location>
</feature>
<evidence type="ECO:0000256" key="1">
    <source>
        <dbReference type="ARBA" id="ARBA00004123"/>
    </source>
</evidence>
<sequence length="327" mass="37983">MNVEHLEELIRQHERQQPTEEERRAVRNLHSEIREQLIANREDITGDGLQTVLETIEQNFARVQTPREAVKDAENIRLLSEMQRQRLQAYDISLVRFLPAEFAENLKKYTVESLRSQVDRGPLSSKSWSMLGAHCQHYFKKSPALHFMCGTFERGEVVKKVVVRAERRQKDNEVGKTTELKQLESFKDTSKNEATTKEVEEVLATLWRTYEANQRSPICYFEFVVNPFSFGQTVENIFYVSFLARDGYIKLDLDDDELPVLEPMEKTQEENRGGEGRARNQIVISITPAEWKEVIETFNIQRPLIKNRPTKVQTNGQENVAGPSRAR</sequence>
<comment type="caution">
    <text evidence="10">The sequence shown here is derived from an EMBL/GenBank/DDBJ whole genome shotgun (WGS) entry which is preliminary data.</text>
</comment>
<comment type="subcellular location">
    <subcellularLocation>
        <location evidence="1 7">Nucleus</location>
    </subcellularLocation>
</comment>
<dbReference type="PANTHER" id="PTHR16140:SF0">
    <property type="entry name" value="NON-STRUCTURAL MAINTENANCE OF CHROMOSOMES ELEMENT 4"/>
    <property type="match status" value="1"/>
</dbReference>
<comment type="function">
    <text evidence="7">Component of the SMC5-SMC6 complex, that promotes sister chromatid alignment after DNA damage and facilitates double-stranded DNA breaks (DSBs) repair via homologous recombination between sister chromatids.</text>
</comment>
<dbReference type="InterPro" id="IPR027786">
    <property type="entry name" value="Nse4/EID"/>
</dbReference>